<accession>A0A9P5CH96</accession>
<organism evidence="1 2">
    <name type="scientific">Trichoderma lentiforme</name>
    <dbReference type="NCBI Taxonomy" id="1567552"/>
    <lineage>
        <taxon>Eukaryota</taxon>
        <taxon>Fungi</taxon>
        <taxon>Dikarya</taxon>
        <taxon>Ascomycota</taxon>
        <taxon>Pezizomycotina</taxon>
        <taxon>Sordariomycetes</taxon>
        <taxon>Hypocreomycetidae</taxon>
        <taxon>Hypocreales</taxon>
        <taxon>Hypocreaceae</taxon>
        <taxon>Trichoderma</taxon>
    </lineage>
</organism>
<reference evidence="1 2" key="1">
    <citation type="submission" date="2018-06" db="EMBL/GenBank/DDBJ databases">
        <title>Genome analysis of cellulolytic fungus Trichoderma lentiforme CFAM-422.</title>
        <authorList>
            <person name="Steindorff A.S."/>
            <person name="Formighieri E.F."/>
            <person name="Midorikawa G.E.O."/>
            <person name="Tamietti M.S."/>
            <person name="Ramos E.Z."/>
            <person name="Silva A.S."/>
            <person name="Bon E.P.S."/>
            <person name="Mendes T.D."/>
            <person name="Damaso M.C.T."/>
            <person name="Favaro L.C.L."/>
        </authorList>
    </citation>
    <scope>NUCLEOTIDE SEQUENCE [LARGE SCALE GENOMIC DNA]</scope>
    <source>
        <strain evidence="1 2">CFAM-422</strain>
    </source>
</reference>
<name>A0A9P5CH96_9HYPO</name>
<keyword evidence="2" id="KW-1185">Reference proteome</keyword>
<dbReference type="Proteomes" id="UP000801864">
    <property type="component" value="Unassembled WGS sequence"/>
</dbReference>
<sequence length="62" mass="7059">MSEGIKVFYSVCNMHSTRSARAFILIRNNTEDMFFQQAASKLDRYDGRFSCASNRVMSALGK</sequence>
<comment type="caution">
    <text evidence="1">The sequence shown here is derived from an EMBL/GenBank/DDBJ whole genome shotgun (WGS) entry which is preliminary data.</text>
</comment>
<evidence type="ECO:0000313" key="2">
    <source>
        <dbReference type="Proteomes" id="UP000801864"/>
    </source>
</evidence>
<dbReference type="AlphaFoldDB" id="A0A9P5CH96"/>
<dbReference type="EMBL" id="QLNT01000005">
    <property type="protein sequence ID" value="KAF3074177.1"/>
    <property type="molecule type" value="Genomic_DNA"/>
</dbReference>
<evidence type="ECO:0000313" key="1">
    <source>
        <dbReference type="EMBL" id="KAF3074177.1"/>
    </source>
</evidence>
<proteinExistence type="predicted"/>
<protein>
    <submittedName>
        <fullName evidence="1">Uncharacterized protein</fullName>
    </submittedName>
</protein>
<gene>
    <name evidence="1" type="ORF">CFAM422_003659</name>
</gene>